<dbReference type="InterPro" id="IPR034154">
    <property type="entry name" value="TOPRIM_DnaG/twinkle"/>
</dbReference>
<dbReference type="CDD" id="cd01029">
    <property type="entry name" value="TOPRIM_primases"/>
    <property type="match status" value="1"/>
</dbReference>
<organism evidence="2 3">
    <name type="scientific">Sphingopyxis bauzanensis</name>
    <dbReference type="NCBI Taxonomy" id="651663"/>
    <lineage>
        <taxon>Bacteria</taxon>
        <taxon>Pseudomonadati</taxon>
        <taxon>Pseudomonadota</taxon>
        <taxon>Alphaproteobacteria</taxon>
        <taxon>Sphingomonadales</taxon>
        <taxon>Sphingomonadaceae</taxon>
        <taxon>Sphingopyxis</taxon>
    </lineage>
</organism>
<protein>
    <recommendedName>
        <fullName evidence="1">Toprim domain-containing protein</fullName>
    </recommendedName>
</protein>
<gene>
    <name evidence="2" type="ORF">CDQ92_00065</name>
</gene>
<dbReference type="OrthoDB" id="7465087at2"/>
<evidence type="ECO:0000313" key="3">
    <source>
        <dbReference type="Proteomes" id="UP000197361"/>
    </source>
</evidence>
<dbReference type="EMBL" id="NISK01000001">
    <property type="protein sequence ID" value="OWQ98663.1"/>
    <property type="molecule type" value="Genomic_DNA"/>
</dbReference>
<dbReference type="Gene3D" id="3.40.1360.10">
    <property type="match status" value="1"/>
</dbReference>
<evidence type="ECO:0000313" key="2">
    <source>
        <dbReference type="EMBL" id="OWQ98663.1"/>
    </source>
</evidence>
<dbReference type="Proteomes" id="UP000197361">
    <property type="component" value="Unassembled WGS sequence"/>
</dbReference>
<name>A0A246JZF1_9SPHN</name>
<keyword evidence="3" id="KW-1185">Reference proteome</keyword>
<dbReference type="Pfam" id="PF13362">
    <property type="entry name" value="Toprim_3"/>
    <property type="match status" value="1"/>
</dbReference>
<dbReference type="InterPro" id="IPR006171">
    <property type="entry name" value="TOPRIM_dom"/>
</dbReference>
<proteinExistence type="predicted"/>
<evidence type="ECO:0000259" key="1">
    <source>
        <dbReference type="Pfam" id="PF13362"/>
    </source>
</evidence>
<dbReference type="AlphaFoldDB" id="A0A246JZF1"/>
<sequence length="147" mass="16370">MLVAVREGRRLTAIQRIFLDAQTASYRMKLMLGRRARGAWQGEGGGQGTLAIAEGFETARAFTILNDIPCWATLGARRFDQIQRSSSIERLILAIGNDAAGRRGATKAEERYARPGLSIERMPPKESLKDWAKVLETGERRNLKPTL</sequence>
<reference evidence="2 3" key="1">
    <citation type="journal article" date="2010" name="Int. J. Syst. Evol. Microbiol.">
        <title>Sphingopyxis bauzanensis sp. nov., a psychrophilic bacterium isolated from soil.</title>
        <authorList>
            <person name="Zhang D.C."/>
            <person name="Liu H.C."/>
            <person name="Xin Y.H."/>
            <person name="Zhou Y.G."/>
            <person name="Schinner F."/>
            <person name="Margesin R."/>
        </authorList>
    </citation>
    <scope>NUCLEOTIDE SEQUENCE [LARGE SCALE GENOMIC DNA]</scope>
    <source>
        <strain evidence="2 3">DSM 22271</strain>
    </source>
</reference>
<accession>A0A246JZF1</accession>
<feature type="domain" description="Toprim" evidence="1">
    <location>
        <begin position="50"/>
        <end position="135"/>
    </location>
</feature>
<comment type="caution">
    <text evidence="2">The sequence shown here is derived from an EMBL/GenBank/DDBJ whole genome shotgun (WGS) entry which is preliminary data.</text>
</comment>